<dbReference type="EMBL" id="JACHMF010000001">
    <property type="protein sequence ID" value="MBB4689903.1"/>
    <property type="molecule type" value="Genomic_DNA"/>
</dbReference>
<dbReference type="PANTHER" id="PTHR41260">
    <property type="entry name" value="PROTEIN ECSC"/>
    <property type="match status" value="1"/>
</dbReference>
<dbReference type="AlphaFoldDB" id="A0A7W7FXG2"/>
<evidence type="ECO:0000313" key="2">
    <source>
        <dbReference type="Proteomes" id="UP000542742"/>
    </source>
</evidence>
<comment type="caution">
    <text evidence="1">The sequence shown here is derived from an EMBL/GenBank/DDBJ whole genome shotgun (WGS) entry which is preliminary data.</text>
</comment>
<dbReference type="Pfam" id="PF12787">
    <property type="entry name" value="EcsC"/>
    <property type="match status" value="1"/>
</dbReference>
<evidence type="ECO:0000313" key="1">
    <source>
        <dbReference type="EMBL" id="MBB4689903.1"/>
    </source>
</evidence>
<name>A0A7W7FXG2_9ACTN</name>
<proteinExistence type="predicted"/>
<dbReference type="RefSeq" id="WP_184948942.1">
    <property type="nucleotide sequence ID" value="NZ_BOMC01000081.1"/>
</dbReference>
<dbReference type="InterPro" id="IPR024787">
    <property type="entry name" value="EcsC"/>
</dbReference>
<accession>A0A7W7FXG2</accession>
<keyword evidence="2" id="KW-1185">Reference proteome</keyword>
<evidence type="ECO:0008006" key="3">
    <source>
        <dbReference type="Google" id="ProtNLM"/>
    </source>
</evidence>
<dbReference type="PANTHER" id="PTHR41260:SF1">
    <property type="entry name" value="PROTEIN ECSC"/>
    <property type="match status" value="1"/>
</dbReference>
<protein>
    <recommendedName>
        <fullName evidence="3">EcsC family protein</fullName>
    </recommendedName>
</protein>
<organism evidence="1 2">
    <name type="scientific">Paractinoplanes abujensis</name>
    <dbReference type="NCBI Taxonomy" id="882441"/>
    <lineage>
        <taxon>Bacteria</taxon>
        <taxon>Bacillati</taxon>
        <taxon>Actinomycetota</taxon>
        <taxon>Actinomycetes</taxon>
        <taxon>Micromonosporales</taxon>
        <taxon>Micromonosporaceae</taxon>
        <taxon>Paractinoplanes</taxon>
    </lineage>
</organism>
<dbReference type="Proteomes" id="UP000542742">
    <property type="component" value="Unassembled WGS sequence"/>
</dbReference>
<sequence length="358" mass="38383">MAIFDDSIGTQMQEKMQENMSEYERRAWSSVLDNERRRRNGLGSRVANQVARVTKLAGAQVRKIPGAGKALEIGDETILKGLEGGFKAIFLPAVRSASLEQRVEKLRRKHPDLDEKSPFASLDLKDLDKGRPTLTIPFLGVLESGLASVAVTGATVSTTVSGGTTAGVAVLAVASDTVASLALLGRAVAEVAVHYGYDPREPEEELFLMGVLNYSMASSSTSKTAALASLSRLTQQMMRRTTWEKLGKEPLVKVLLQIFKLLGVRLTKARLAQVVPIAGGIVAAGLSFTMLHSAIDDATRLYRARYLAEKHGLSWEEWINESAATVDVEADSVVDATAVEIDGLLDGVSAGKDGSDVA</sequence>
<reference evidence="1 2" key="1">
    <citation type="submission" date="2020-08" db="EMBL/GenBank/DDBJ databases">
        <title>Sequencing the genomes of 1000 actinobacteria strains.</title>
        <authorList>
            <person name="Klenk H.-P."/>
        </authorList>
    </citation>
    <scope>NUCLEOTIDE SEQUENCE [LARGE SCALE GENOMIC DNA]</scope>
    <source>
        <strain evidence="1 2">DSM 45518</strain>
    </source>
</reference>
<gene>
    <name evidence="1" type="ORF">BKA14_000051</name>
</gene>